<feature type="transmembrane region" description="Helical" evidence="1">
    <location>
        <begin position="117"/>
        <end position="138"/>
    </location>
</feature>
<protein>
    <submittedName>
        <fullName evidence="2">Uncharacterized protein</fullName>
    </submittedName>
</protein>
<comment type="caution">
    <text evidence="2">The sequence shown here is derived from an EMBL/GenBank/DDBJ whole genome shotgun (WGS) entry which is preliminary data.</text>
</comment>
<dbReference type="EMBL" id="PEWD01000010">
    <property type="protein sequence ID" value="PIU69274.1"/>
    <property type="molecule type" value="Genomic_DNA"/>
</dbReference>
<feature type="transmembrane region" description="Helical" evidence="1">
    <location>
        <begin position="12"/>
        <end position="35"/>
    </location>
</feature>
<name>A0A2M7APH4_UNCKA</name>
<reference evidence="3" key="1">
    <citation type="submission" date="2017-09" db="EMBL/GenBank/DDBJ databases">
        <title>Depth-based differentiation of microbial function through sediment-hosted aquifers and enrichment of novel symbionts in the deep terrestrial subsurface.</title>
        <authorList>
            <person name="Probst A.J."/>
            <person name="Ladd B."/>
            <person name="Jarett J.K."/>
            <person name="Geller-Mcgrath D.E."/>
            <person name="Sieber C.M.K."/>
            <person name="Emerson J.B."/>
            <person name="Anantharaman K."/>
            <person name="Thomas B.C."/>
            <person name="Malmstrom R."/>
            <person name="Stieglmeier M."/>
            <person name="Klingl A."/>
            <person name="Woyke T."/>
            <person name="Ryan C.M."/>
            <person name="Banfield J.F."/>
        </authorList>
    </citation>
    <scope>NUCLEOTIDE SEQUENCE [LARGE SCALE GENOMIC DNA]</scope>
</reference>
<evidence type="ECO:0000313" key="3">
    <source>
        <dbReference type="Proteomes" id="UP000229916"/>
    </source>
</evidence>
<keyword evidence="1" id="KW-1133">Transmembrane helix</keyword>
<dbReference type="AlphaFoldDB" id="A0A2M7APH4"/>
<keyword evidence="1" id="KW-0472">Membrane</keyword>
<proteinExistence type="predicted"/>
<keyword evidence="1" id="KW-0812">Transmembrane</keyword>
<evidence type="ECO:0000256" key="1">
    <source>
        <dbReference type="SAM" id="Phobius"/>
    </source>
</evidence>
<feature type="transmembrane region" description="Helical" evidence="1">
    <location>
        <begin position="144"/>
        <end position="164"/>
    </location>
</feature>
<feature type="transmembrane region" description="Helical" evidence="1">
    <location>
        <begin position="69"/>
        <end position="87"/>
    </location>
</feature>
<dbReference type="Proteomes" id="UP000229916">
    <property type="component" value="Unassembled WGS sequence"/>
</dbReference>
<evidence type="ECO:0000313" key="2">
    <source>
        <dbReference type="EMBL" id="PIU69274.1"/>
    </source>
</evidence>
<sequence length="182" mass="21120">MLSKILLKLIDEAVLPAVILVSTKIIGLGLINFFFHFTFEIKFFPQMILPALVYTDSQEALLANSYSNLLMYGAIFVGFLWVIVKSIHLHETHISPKATQKLAQWNLLKLLTNSYNLYHQAVVWFLFLWIAVGILIFYSFSDLTYWWVSVASLAFNFVLTYLIIDDVEREFYARRAFNNGYS</sequence>
<organism evidence="2 3">
    <name type="scientific">candidate division WWE3 bacterium CG06_land_8_20_14_3_00_42_16</name>
    <dbReference type="NCBI Taxonomy" id="1975083"/>
    <lineage>
        <taxon>Bacteria</taxon>
        <taxon>Katanobacteria</taxon>
    </lineage>
</organism>
<gene>
    <name evidence="2" type="ORF">COS81_00635</name>
</gene>
<accession>A0A2M7APH4</accession>